<reference evidence="1" key="1">
    <citation type="submission" date="2014-09" db="EMBL/GenBank/DDBJ databases">
        <authorList>
            <person name="Magalhaes I.L.F."/>
            <person name="Oliveira U."/>
            <person name="Santos F.R."/>
            <person name="Vidigal T.H.D.A."/>
            <person name="Brescovit A.D."/>
            <person name="Santos A.J."/>
        </authorList>
    </citation>
    <scope>NUCLEOTIDE SEQUENCE</scope>
    <source>
        <tissue evidence="1">Shoot tissue taken approximately 20 cm above the soil surface</tissue>
    </source>
</reference>
<protein>
    <submittedName>
        <fullName evidence="1">Uncharacterized protein</fullName>
    </submittedName>
</protein>
<name>A0A0A8YXX3_ARUDO</name>
<proteinExistence type="predicted"/>
<evidence type="ECO:0000313" key="1">
    <source>
        <dbReference type="EMBL" id="JAD31989.1"/>
    </source>
</evidence>
<dbReference type="EMBL" id="GBRH01265906">
    <property type="protein sequence ID" value="JAD31989.1"/>
    <property type="molecule type" value="Transcribed_RNA"/>
</dbReference>
<sequence length="38" mass="4274">MQCSVVGDSMCAPEQGRHITRHAVKTSFFLYCCQLVAR</sequence>
<dbReference type="AlphaFoldDB" id="A0A0A8YXX3"/>
<accession>A0A0A8YXX3</accession>
<reference evidence="1" key="2">
    <citation type="journal article" date="2015" name="Data Brief">
        <title>Shoot transcriptome of the giant reed, Arundo donax.</title>
        <authorList>
            <person name="Barrero R.A."/>
            <person name="Guerrero F.D."/>
            <person name="Moolhuijzen P."/>
            <person name="Goolsby J.A."/>
            <person name="Tidwell J."/>
            <person name="Bellgard S.E."/>
            <person name="Bellgard M.I."/>
        </authorList>
    </citation>
    <scope>NUCLEOTIDE SEQUENCE</scope>
    <source>
        <tissue evidence="1">Shoot tissue taken approximately 20 cm above the soil surface</tissue>
    </source>
</reference>
<organism evidence="1">
    <name type="scientific">Arundo donax</name>
    <name type="common">Giant reed</name>
    <name type="synonym">Donax arundinaceus</name>
    <dbReference type="NCBI Taxonomy" id="35708"/>
    <lineage>
        <taxon>Eukaryota</taxon>
        <taxon>Viridiplantae</taxon>
        <taxon>Streptophyta</taxon>
        <taxon>Embryophyta</taxon>
        <taxon>Tracheophyta</taxon>
        <taxon>Spermatophyta</taxon>
        <taxon>Magnoliopsida</taxon>
        <taxon>Liliopsida</taxon>
        <taxon>Poales</taxon>
        <taxon>Poaceae</taxon>
        <taxon>PACMAD clade</taxon>
        <taxon>Arundinoideae</taxon>
        <taxon>Arundineae</taxon>
        <taxon>Arundo</taxon>
    </lineage>
</organism>